<sequence>MDMDALEASTEPDRHCVSYRCRLCRFSIRVGETVVVDLGDGRHMLTFPSKHHAHLEEISNVDLQGCHLTCPHEEGDQLPAYHAECLRYAPPLTKEGLRATQYAYEPTTSEDLRRALRIQNLAARRLQIDCPFLPAEVCLFITKELARVCAATATHEMLQGRSLQALDYELDVSKPVWARYTSIDGIRYIESLSNTRDSQSVLLLGANRAPRTEFLYVLEDHLGIRQVVFATFEHALKLSAFLSKPKNDAWWQTVPIIGEKLLIKSDGLKLRFIIAPSTENIKDAPTVTWPKPMAPYQEPMLGNSATHMVKTEIRDLSRFHFRNMSVEFNDPAITGYSICWVNGIRGIHAHYGMEKLAAYDDFDLCHETPTWIYMPVDPGERIIGIWTRSVFDPFNTGMMFETNHGRQVVVGYCKTSDNERRLDSPIYWGDVMQNVTRQRFRLHYQLSYRGIEQIAAQQSSGPGPVQADANMPPCPSERFRPFEFCHYSSVSLENVVEIIPCRRKICPIDTPYWAMTGILVRYEDGSQDSAGDFRLDCAEEPINFQGETFINVGSIEKTDSVYWHVVMLVPHGVDNELAWWGVPMQGELQWWIGDEGRCMLSSVDNMGEVDSWGYTI</sequence>
<comment type="caution">
    <text evidence="1">The sequence shown here is derived from an EMBL/GenBank/DDBJ whole genome shotgun (WGS) entry which is preliminary data.</text>
</comment>
<evidence type="ECO:0000313" key="1">
    <source>
        <dbReference type="EMBL" id="RMJ15806.1"/>
    </source>
</evidence>
<evidence type="ECO:0000313" key="2">
    <source>
        <dbReference type="Proteomes" id="UP000277212"/>
    </source>
</evidence>
<dbReference type="Proteomes" id="UP000277212">
    <property type="component" value="Unassembled WGS sequence"/>
</dbReference>
<dbReference type="AlphaFoldDB" id="A0A3M2SE20"/>
<dbReference type="STRING" id="2010991.A0A3M2SE20"/>
<proteinExistence type="predicted"/>
<keyword evidence="2" id="KW-1185">Reference proteome</keyword>
<organism evidence="1 2">
    <name type="scientific">Fusarium kuroshium</name>
    <dbReference type="NCBI Taxonomy" id="2010991"/>
    <lineage>
        <taxon>Eukaryota</taxon>
        <taxon>Fungi</taxon>
        <taxon>Dikarya</taxon>
        <taxon>Ascomycota</taxon>
        <taxon>Pezizomycotina</taxon>
        <taxon>Sordariomycetes</taxon>
        <taxon>Hypocreomycetidae</taxon>
        <taxon>Hypocreales</taxon>
        <taxon>Nectriaceae</taxon>
        <taxon>Fusarium</taxon>
        <taxon>Fusarium solani species complex</taxon>
    </lineage>
</organism>
<accession>A0A3M2SE20</accession>
<name>A0A3M2SE20_9HYPO</name>
<dbReference type="EMBL" id="NKUJ01000058">
    <property type="protein sequence ID" value="RMJ15806.1"/>
    <property type="molecule type" value="Genomic_DNA"/>
</dbReference>
<reference evidence="1 2" key="1">
    <citation type="submission" date="2017-06" db="EMBL/GenBank/DDBJ databases">
        <title>Comparative genomic analysis of Ambrosia Fusariam Clade fungi.</title>
        <authorList>
            <person name="Stajich J.E."/>
            <person name="Carrillo J."/>
            <person name="Kijimoto T."/>
            <person name="Eskalen A."/>
            <person name="O'Donnell K."/>
            <person name="Kasson M."/>
        </authorList>
    </citation>
    <scope>NUCLEOTIDE SEQUENCE [LARGE SCALE GENOMIC DNA]</scope>
    <source>
        <strain evidence="1">UCR3666</strain>
    </source>
</reference>
<dbReference type="OrthoDB" id="5153231at2759"/>
<protein>
    <submittedName>
        <fullName evidence="1">Uncharacterized protein</fullName>
    </submittedName>
</protein>
<gene>
    <name evidence="1" type="ORF">CDV36_004519</name>
</gene>